<protein>
    <submittedName>
        <fullName evidence="1">Uncharacterized protein</fullName>
    </submittedName>
</protein>
<evidence type="ECO:0000313" key="1">
    <source>
        <dbReference type="EMBL" id="QDB71724.1"/>
    </source>
</evidence>
<gene>
    <name evidence="1" type="ORF">CPT_Marfa_069</name>
</gene>
<sequence>MIMNFVNDIIDCGNETVLRFGSEFPAMFSFLFFFSY</sequence>
<name>A0A4Y5TQS1_9CAUD</name>
<evidence type="ECO:0000313" key="2">
    <source>
        <dbReference type="Proteomes" id="UP000320940"/>
    </source>
</evidence>
<organism evidence="1 2">
    <name type="scientific">Klebsiella phage Marfa</name>
    <dbReference type="NCBI Taxonomy" id="2587809"/>
    <lineage>
        <taxon>Viruses</taxon>
        <taxon>Duplodnaviria</taxon>
        <taxon>Heunggongvirae</taxon>
        <taxon>Uroviricota</taxon>
        <taxon>Caudoviricetes</taxon>
        <taxon>Marfavirus</taxon>
        <taxon>Marfavirus marfa</taxon>
    </lineage>
</organism>
<dbReference type="Proteomes" id="UP000320940">
    <property type="component" value="Segment"/>
</dbReference>
<proteinExistence type="predicted"/>
<keyword evidence="2" id="KW-1185">Reference proteome</keyword>
<dbReference type="EMBL" id="MN044033">
    <property type="protein sequence ID" value="QDB71724.1"/>
    <property type="molecule type" value="Genomic_DNA"/>
</dbReference>
<accession>A0A4Y5TQS1</accession>
<reference evidence="2" key="1">
    <citation type="submission" date="2019-06" db="EMBL/GenBank/DDBJ databases">
        <title>Complete genome of the novel Klebsiella pneumoniae phage Marfa.</title>
        <authorList>
            <person name="Harb L."/>
            <person name="Boeckman J."/>
            <person name="Newkirk H."/>
            <person name="Liu M."/>
            <person name="Gill J."/>
            <person name="Ramsey J."/>
        </authorList>
    </citation>
    <scope>NUCLEOTIDE SEQUENCE [LARGE SCALE GENOMIC DNA]</scope>
</reference>